<dbReference type="PANTHER" id="PTHR32444">
    <property type="entry name" value="BULB-TYPE LECTIN DOMAIN-CONTAINING PROTEIN"/>
    <property type="match status" value="1"/>
</dbReference>
<evidence type="ECO:0000256" key="1">
    <source>
        <dbReference type="ARBA" id="ARBA00022729"/>
    </source>
</evidence>
<protein>
    <submittedName>
        <fullName evidence="6">Tyrosine-protein kinase</fullName>
    </submittedName>
</protein>
<proteinExistence type="predicted"/>
<dbReference type="PROSITE" id="PS50011">
    <property type="entry name" value="PROTEIN_KINASE_DOM"/>
    <property type="match status" value="1"/>
</dbReference>
<dbReference type="InterPro" id="IPR003609">
    <property type="entry name" value="Pan_app"/>
</dbReference>
<evidence type="ECO:0000256" key="2">
    <source>
        <dbReference type="ARBA" id="ARBA00023157"/>
    </source>
</evidence>
<dbReference type="Pfam" id="PF01453">
    <property type="entry name" value="B_lectin"/>
    <property type="match status" value="1"/>
</dbReference>
<keyword evidence="6" id="KW-0418">Kinase</keyword>
<dbReference type="InterPro" id="IPR001480">
    <property type="entry name" value="Bulb-type_lectin_dom"/>
</dbReference>
<sequence>MAEPRSPQKEDSNLDFSLQAVKRVVIWEFGIRTYQFKRTLIQAQKPLVQLLDNGNLVLRDEKEENSENYWWQSFDYPSDTFLSGMKLGWERRNLSRHLSAWRSFNDPCNGDLTYGVEIDARLHTYPEVIMRIGSAKFYRAGAWNGVRFSGTPELRPNPNYDYWFCGSYGLCGANGNCFITETPVCQCLKGFKSKSLEEWNTMDWSDGWVNKSLNLEECRAKCLSNCSCMAYANSDVRGKGSGCVMWFGDLVDIRQYHSAEQDIYIRMLASDIERNGMQRSKSQDEDLDLPFFDLPTISTATNSFSENNKLGEGGFGPVYRGTLEGRQEIAVKILSKIFRLGVNEFKMKSNLSSSFNIEIL</sequence>
<feature type="domain" description="Apple" evidence="5">
    <location>
        <begin position="187"/>
        <end position="269"/>
    </location>
</feature>
<dbReference type="Pfam" id="PF00954">
    <property type="entry name" value="S_locus_glycop"/>
    <property type="match status" value="1"/>
</dbReference>
<dbReference type="PANTHER" id="PTHR32444:SF234">
    <property type="entry name" value="RECEPTOR-LIKE SERINE_THREONINE-PROTEIN KINASE"/>
    <property type="match status" value="1"/>
</dbReference>
<gene>
    <name evidence="6" type="ORF">PanWU01x14_227080</name>
</gene>
<dbReference type="InterPro" id="IPR036426">
    <property type="entry name" value="Bulb-type_lectin_dom_sf"/>
</dbReference>
<evidence type="ECO:0000313" key="6">
    <source>
        <dbReference type="EMBL" id="PON49900.1"/>
    </source>
</evidence>
<evidence type="ECO:0000259" key="4">
    <source>
        <dbReference type="PROSITE" id="PS50011"/>
    </source>
</evidence>
<dbReference type="CDD" id="cd01098">
    <property type="entry name" value="PAN_AP_plant"/>
    <property type="match status" value="1"/>
</dbReference>
<dbReference type="GO" id="GO:0048544">
    <property type="term" value="P:recognition of pollen"/>
    <property type="evidence" value="ECO:0007669"/>
    <property type="project" value="InterPro"/>
</dbReference>
<dbReference type="Proteomes" id="UP000237105">
    <property type="component" value="Unassembled WGS sequence"/>
</dbReference>
<dbReference type="Gene3D" id="3.30.200.20">
    <property type="entry name" value="Phosphorylase Kinase, domain 1"/>
    <property type="match status" value="1"/>
</dbReference>
<evidence type="ECO:0000256" key="3">
    <source>
        <dbReference type="ARBA" id="ARBA00023180"/>
    </source>
</evidence>
<dbReference type="AlphaFoldDB" id="A0A2P5BMC0"/>
<dbReference type="STRING" id="3476.A0A2P5BMC0"/>
<dbReference type="InterPro" id="IPR011009">
    <property type="entry name" value="Kinase-like_dom_sf"/>
</dbReference>
<organism evidence="6 7">
    <name type="scientific">Parasponia andersonii</name>
    <name type="common">Sponia andersonii</name>
    <dbReference type="NCBI Taxonomy" id="3476"/>
    <lineage>
        <taxon>Eukaryota</taxon>
        <taxon>Viridiplantae</taxon>
        <taxon>Streptophyta</taxon>
        <taxon>Embryophyta</taxon>
        <taxon>Tracheophyta</taxon>
        <taxon>Spermatophyta</taxon>
        <taxon>Magnoliopsida</taxon>
        <taxon>eudicotyledons</taxon>
        <taxon>Gunneridae</taxon>
        <taxon>Pentapetalae</taxon>
        <taxon>rosids</taxon>
        <taxon>fabids</taxon>
        <taxon>Rosales</taxon>
        <taxon>Cannabaceae</taxon>
        <taxon>Parasponia</taxon>
    </lineage>
</organism>
<dbReference type="Pfam" id="PF08276">
    <property type="entry name" value="PAN_2"/>
    <property type="match status" value="1"/>
</dbReference>
<feature type="domain" description="Protein kinase" evidence="4">
    <location>
        <begin position="304"/>
        <end position="360"/>
    </location>
</feature>
<evidence type="ECO:0000313" key="7">
    <source>
        <dbReference type="Proteomes" id="UP000237105"/>
    </source>
</evidence>
<evidence type="ECO:0000259" key="5">
    <source>
        <dbReference type="PROSITE" id="PS50948"/>
    </source>
</evidence>
<dbReference type="PROSITE" id="PS50948">
    <property type="entry name" value="PAN"/>
    <property type="match status" value="1"/>
</dbReference>
<reference evidence="7" key="1">
    <citation type="submission" date="2016-06" db="EMBL/GenBank/DDBJ databases">
        <title>Parallel loss of symbiosis genes in relatives of nitrogen-fixing non-legume Parasponia.</title>
        <authorList>
            <person name="Van Velzen R."/>
            <person name="Holmer R."/>
            <person name="Bu F."/>
            <person name="Rutten L."/>
            <person name="Van Zeijl A."/>
            <person name="Liu W."/>
            <person name="Santuari L."/>
            <person name="Cao Q."/>
            <person name="Sharma T."/>
            <person name="Shen D."/>
            <person name="Roswanjaya Y."/>
            <person name="Wardhani T."/>
            <person name="Kalhor M.S."/>
            <person name="Jansen J."/>
            <person name="Van den Hoogen J."/>
            <person name="Gungor B."/>
            <person name="Hartog M."/>
            <person name="Hontelez J."/>
            <person name="Verver J."/>
            <person name="Yang W.-C."/>
            <person name="Schijlen E."/>
            <person name="Repin R."/>
            <person name="Schilthuizen M."/>
            <person name="Schranz E."/>
            <person name="Heidstra R."/>
            <person name="Miyata K."/>
            <person name="Fedorova E."/>
            <person name="Kohlen W."/>
            <person name="Bisseling T."/>
            <person name="Smit S."/>
            <person name="Geurts R."/>
        </authorList>
    </citation>
    <scope>NUCLEOTIDE SEQUENCE [LARGE SCALE GENOMIC DNA]</scope>
    <source>
        <strain evidence="7">cv. WU1-14</strain>
    </source>
</reference>
<dbReference type="InterPro" id="IPR000719">
    <property type="entry name" value="Prot_kinase_dom"/>
</dbReference>
<dbReference type="InterPro" id="IPR000858">
    <property type="entry name" value="S_locus_glycoprot_dom"/>
</dbReference>
<accession>A0A2P5BMC0</accession>
<dbReference type="GO" id="GO:0005524">
    <property type="term" value="F:ATP binding"/>
    <property type="evidence" value="ECO:0007669"/>
    <property type="project" value="InterPro"/>
</dbReference>
<comment type="caution">
    <text evidence="6">The sequence shown here is derived from an EMBL/GenBank/DDBJ whole genome shotgun (WGS) entry which is preliminary data.</text>
</comment>
<dbReference type="SUPFAM" id="SSF56112">
    <property type="entry name" value="Protein kinase-like (PK-like)"/>
    <property type="match status" value="1"/>
</dbReference>
<keyword evidence="2" id="KW-1015">Disulfide bond</keyword>
<keyword evidence="6" id="KW-0808">Transferase</keyword>
<dbReference type="SUPFAM" id="SSF51110">
    <property type="entry name" value="alpha-D-mannose-specific plant lectins"/>
    <property type="match status" value="1"/>
</dbReference>
<dbReference type="OrthoDB" id="1910371at2759"/>
<dbReference type="SMART" id="SM00473">
    <property type="entry name" value="PAN_AP"/>
    <property type="match status" value="1"/>
</dbReference>
<name>A0A2P5BMC0_PARAD</name>
<keyword evidence="1" id="KW-0732">Signal</keyword>
<keyword evidence="3" id="KW-0325">Glycoprotein</keyword>
<keyword evidence="7" id="KW-1185">Reference proteome</keyword>
<dbReference type="EMBL" id="JXTB01000252">
    <property type="protein sequence ID" value="PON49900.1"/>
    <property type="molecule type" value="Genomic_DNA"/>
</dbReference>
<dbReference type="GO" id="GO:0004672">
    <property type="term" value="F:protein kinase activity"/>
    <property type="evidence" value="ECO:0007669"/>
    <property type="project" value="InterPro"/>
</dbReference>